<proteinExistence type="predicted"/>
<evidence type="ECO:0000313" key="2">
    <source>
        <dbReference type="Proteomes" id="UP001732700"/>
    </source>
</evidence>
<dbReference type="EnsemblPlants" id="AVESA.00010b.r2.1DG0141770.1">
    <property type="protein sequence ID" value="AVESA.00010b.r2.1DG0141770.1.CDS.1"/>
    <property type="gene ID" value="AVESA.00010b.r2.1DG0141770"/>
</dbReference>
<protein>
    <submittedName>
        <fullName evidence="1">Uncharacterized protein</fullName>
    </submittedName>
</protein>
<keyword evidence="2" id="KW-1185">Reference proteome</keyword>
<reference evidence="1" key="2">
    <citation type="submission" date="2025-09" db="UniProtKB">
        <authorList>
            <consortium name="EnsemblPlants"/>
        </authorList>
    </citation>
    <scope>IDENTIFICATION</scope>
</reference>
<dbReference type="Proteomes" id="UP001732700">
    <property type="component" value="Chromosome 1D"/>
</dbReference>
<accession>A0ACD5TXQ0</accession>
<organism evidence="1 2">
    <name type="scientific">Avena sativa</name>
    <name type="common">Oat</name>
    <dbReference type="NCBI Taxonomy" id="4498"/>
    <lineage>
        <taxon>Eukaryota</taxon>
        <taxon>Viridiplantae</taxon>
        <taxon>Streptophyta</taxon>
        <taxon>Embryophyta</taxon>
        <taxon>Tracheophyta</taxon>
        <taxon>Spermatophyta</taxon>
        <taxon>Magnoliopsida</taxon>
        <taxon>Liliopsida</taxon>
        <taxon>Poales</taxon>
        <taxon>Poaceae</taxon>
        <taxon>BOP clade</taxon>
        <taxon>Pooideae</taxon>
        <taxon>Poodae</taxon>
        <taxon>Poeae</taxon>
        <taxon>Poeae Chloroplast Group 1 (Aveneae type)</taxon>
        <taxon>Aveninae</taxon>
        <taxon>Avena</taxon>
    </lineage>
</organism>
<reference evidence="1" key="1">
    <citation type="submission" date="2021-05" db="EMBL/GenBank/DDBJ databases">
        <authorList>
            <person name="Scholz U."/>
            <person name="Mascher M."/>
            <person name="Fiebig A."/>
        </authorList>
    </citation>
    <scope>NUCLEOTIDE SEQUENCE [LARGE SCALE GENOMIC DNA]</scope>
</reference>
<sequence length="388" mass="42816">MVVAIARPSSPASLSPAAPMLLLIRRLPAGSPRLALYPRISSTPASLGLRIPHVRASTTKTTTPAVSSSDLAGSPPAENAAADQGSELEPRCEPLDRDWGSTLSRADPVSIPGILRRLHDEQTHLGLGTYNLLLKRACEAEDFALFAKVFRYLLLSKAAPDLTSYVHVARAIGDLDDPELMLDFVREIQEITQGRDPTVVNCIVSTTGKYGHIDKSLIIFQELKKDKRCLDVVTFNTVLDMLGKAGRVDEMLHEVKLMEELGISPDMVTYNTVINCLRRLGRFDLCKSFAKEMLERGISPDLRTYSALIDGFGRAGHITDALEAFEQMKKSHRPSVYVYRALISDLKKAGRAELAQKLSEDMDSCASDLLGPEDFKQKINGRRRGRSR</sequence>
<evidence type="ECO:0000313" key="1">
    <source>
        <dbReference type="EnsemblPlants" id="AVESA.00010b.r2.1DG0141770.1.CDS.1"/>
    </source>
</evidence>
<name>A0ACD5TXQ0_AVESA</name>